<reference evidence="3 4" key="1">
    <citation type="journal article" date="2019" name="Int. J. Syst. Evol. Microbiol.">
        <title>The Global Catalogue of Microorganisms (GCM) 10K type strain sequencing project: providing services to taxonomists for standard genome sequencing and annotation.</title>
        <authorList>
            <consortium name="The Broad Institute Genomics Platform"/>
            <consortium name="The Broad Institute Genome Sequencing Center for Infectious Disease"/>
            <person name="Wu L."/>
            <person name="Ma J."/>
        </authorList>
    </citation>
    <scope>NUCLEOTIDE SEQUENCE [LARGE SCALE GENOMIC DNA]</scope>
    <source>
        <strain evidence="3 4">CGMCC 1.12124</strain>
    </source>
</reference>
<organism evidence="3 4">
    <name type="scientific">Halorubrum rubrum</name>
    <dbReference type="NCBI Taxonomy" id="1126240"/>
    <lineage>
        <taxon>Archaea</taxon>
        <taxon>Methanobacteriati</taxon>
        <taxon>Methanobacteriota</taxon>
        <taxon>Stenosarchaea group</taxon>
        <taxon>Halobacteria</taxon>
        <taxon>Halobacteriales</taxon>
        <taxon>Haloferacaceae</taxon>
        <taxon>Halorubrum</taxon>
    </lineage>
</organism>
<comment type="caution">
    <text evidence="3">The sequence shown here is derived from an EMBL/GenBank/DDBJ whole genome shotgun (WGS) entry which is preliminary data.</text>
</comment>
<evidence type="ECO:0000313" key="4">
    <source>
        <dbReference type="Proteomes" id="UP001596118"/>
    </source>
</evidence>
<evidence type="ECO:0000256" key="2">
    <source>
        <dbReference type="SAM" id="Phobius"/>
    </source>
</evidence>
<feature type="transmembrane region" description="Helical" evidence="2">
    <location>
        <begin position="78"/>
        <end position="98"/>
    </location>
</feature>
<keyword evidence="2" id="KW-0472">Membrane</keyword>
<keyword evidence="2" id="KW-0812">Transmembrane</keyword>
<keyword evidence="4" id="KW-1185">Reference proteome</keyword>
<dbReference type="AlphaFoldDB" id="A0ABD5R287"/>
<name>A0ABD5R287_9EURY</name>
<dbReference type="EMBL" id="JBHSKY010000008">
    <property type="protein sequence ID" value="MFC5279007.1"/>
    <property type="molecule type" value="Genomic_DNA"/>
</dbReference>
<protein>
    <submittedName>
        <fullName evidence="3">Uncharacterized protein</fullName>
    </submittedName>
</protein>
<gene>
    <name evidence="3" type="ORF">ACFPM1_09600</name>
</gene>
<evidence type="ECO:0000256" key="1">
    <source>
        <dbReference type="SAM" id="MobiDB-lite"/>
    </source>
</evidence>
<evidence type="ECO:0000313" key="3">
    <source>
        <dbReference type="EMBL" id="MFC5279007.1"/>
    </source>
</evidence>
<sequence length="103" mass="10211">MAGDDADGNAVDGTDAKGNAVDGTDAKGTDATGSDREPGPVGPEEIGPAGAVITVAFTGSVIAFAGFGLWVLLGEVGVVLAAIGLLVVFASPAAYLRYRRLYG</sequence>
<feature type="region of interest" description="Disordered" evidence="1">
    <location>
        <begin position="1"/>
        <end position="46"/>
    </location>
</feature>
<keyword evidence="2" id="KW-1133">Transmembrane helix</keyword>
<feature type="compositionally biased region" description="Basic and acidic residues" evidence="1">
    <location>
        <begin position="24"/>
        <end position="38"/>
    </location>
</feature>
<dbReference type="RefSeq" id="WP_256411665.1">
    <property type="nucleotide sequence ID" value="NZ_JANHDM010000005.1"/>
</dbReference>
<feature type="transmembrane region" description="Helical" evidence="2">
    <location>
        <begin position="51"/>
        <end position="72"/>
    </location>
</feature>
<dbReference type="Proteomes" id="UP001596118">
    <property type="component" value="Unassembled WGS sequence"/>
</dbReference>
<accession>A0ABD5R287</accession>
<proteinExistence type="predicted"/>